<organism evidence="2 3">
    <name type="scientific">Thiothrix caldifontis</name>
    <dbReference type="NCBI Taxonomy" id="525918"/>
    <lineage>
        <taxon>Bacteria</taxon>
        <taxon>Pseudomonadati</taxon>
        <taxon>Pseudomonadota</taxon>
        <taxon>Gammaproteobacteria</taxon>
        <taxon>Thiotrichales</taxon>
        <taxon>Thiotrichaceae</taxon>
        <taxon>Thiothrix</taxon>
    </lineage>
</organism>
<keyword evidence="2" id="KW-0808">Transferase</keyword>
<dbReference type="CDD" id="cd01522">
    <property type="entry name" value="RHOD_1"/>
    <property type="match status" value="1"/>
</dbReference>
<dbReference type="OrthoDB" id="9789585at2"/>
<dbReference type="PANTHER" id="PTHR45431">
    <property type="entry name" value="RHODANESE-LIKE DOMAIN-CONTAINING PROTEIN 15, CHLOROPLASTIC"/>
    <property type="match status" value="1"/>
</dbReference>
<dbReference type="AlphaFoldDB" id="A0A1H4DJB2"/>
<dbReference type="InterPro" id="IPR036873">
    <property type="entry name" value="Rhodanese-like_dom_sf"/>
</dbReference>
<dbReference type="EMBL" id="FNQP01000012">
    <property type="protein sequence ID" value="SEA72871.1"/>
    <property type="molecule type" value="Genomic_DNA"/>
</dbReference>
<dbReference type="RefSeq" id="WP_093068746.1">
    <property type="nucleotide sequence ID" value="NZ_FNQP01000012.1"/>
</dbReference>
<evidence type="ECO:0000313" key="2">
    <source>
        <dbReference type="EMBL" id="SEA72871.1"/>
    </source>
</evidence>
<dbReference type="Gene3D" id="3.40.250.10">
    <property type="entry name" value="Rhodanese-like domain"/>
    <property type="match status" value="1"/>
</dbReference>
<dbReference type="STRING" id="525918.SAMN05660964_02271"/>
<dbReference type="GO" id="GO:0016740">
    <property type="term" value="F:transferase activity"/>
    <property type="evidence" value="ECO:0007669"/>
    <property type="project" value="UniProtKB-KW"/>
</dbReference>
<dbReference type="PANTHER" id="PTHR45431:SF3">
    <property type="entry name" value="RHODANESE-LIKE DOMAIN-CONTAINING PROTEIN 15, CHLOROPLASTIC"/>
    <property type="match status" value="1"/>
</dbReference>
<proteinExistence type="predicted"/>
<gene>
    <name evidence="2" type="ORF">SAMN05660964_02271</name>
</gene>
<dbReference type="PROSITE" id="PS50206">
    <property type="entry name" value="RHODANESE_3"/>
    <property type="match status" value="1"/>
</dbReference>
<dbReference type="InterPro" id="IPR052367">
    <property type="entry name" value="Thiosulfate_ST/Rhodanese-like"/>
</dbReference>
<dbReference type="SMART" id="SM00450">
    <property type="entry name" value="RHOD"/>
    <property type="match status" value="1"/>
</dbReference>
<evidence type="ECO:0000313" key="3">
    <source>
        <dbReference type="Proteomes" id="UP000199397"/>
    </source>
</evidence>
<protein>
    <submittedName>
        <fullName evidence="2">Thiosulfate sulfurtransferase</fullName>
    </submittedName>
</protein>
<dbReference type="InterPro" id="IPR001763">
    <property type="entry name" value="Rhodanese-like_dom"/>
</dbReference>
<dbReference type="Pfam" id="PF00581">
    <property type="entry name" value="Rhodanese"/>
    <property type="match status" value="1"/>
</dbReference>
<feature type="domain" description="Rhodanese" evidence="1">
    <location>
        <begin position="18"/>
        <end position="125"/>
    </location>
</feature>
<name>A0A1H4DJB2_9GAMM</name>
<dbReference type="Proteomes" id="UP000199397">
    <property type="component" value="Unassembled WGS sequence"/>
</dbReference>
<keyword evidence="3" id="KW-1185">Reference proteome</keyword>
<reference evidence="2 3" key="1">
    <citation type="submission" date="2016-10" db="EMBL/GenBank/DDBJ databases">
        <authorList>
            <person name="de Groot N.N."/>
        </authorList>
    </citation>
    <scope>NUCLEOTIDE SEQUENCE [LARGE SCALE GENOMIC DNA]</scope>
    <source>
        <strain evidence="2 3">DSM 21228</strain>
    </source>
</reference>
<accession>A0A1H4DJB2</accession>
<evidence type="ECO:0000259" key="1">
    <source>
        <dbReference type="PROSITE" id="PS50206"/>
    </source>
</evidence>
<dbReference type="SUPFAM" id="SSF52821">
    <property type="entry name" value="Rhodanese/Cell cycle control phosphatase"/>
    <property type="match status" value="1"/>
</dbReference>
<sequence length="139" mass="15757">MPELHDLSPTAAYDLLQTTPHSILVDIRSAMEYLFVGHPVGSVHIAWIDEPDWDINPHFASEVEQLLTSRFQELPPKAAQVVLICRSGKRSREAASALLEAGFQHVMHIDEGFEGERDDQHHRGTLGGWRFYGLPWEQC</sequence>